<feature type="region of interest" description="Disordered" evidence="9">
    <location>
        <begin position="410"/>
        <end position="430"/>
    </location>
</feature>
<dbReference type="EC" id="2.3.2.27" evidence="2"/>
<feature type="region of interest" description="Disordered" evidence="9">
    <location>
        <begin position="551"/>
        <end position="592"/>
    </location>
</feature>
<dbReference type="PROSITE" id="PS50089">
    <property type="entry name" value="ZF_RING_2"/>
    <property type="match status" value="1"/>
</dbReference>
<dbReference type="InterPro" id="IPR013083">
    <property type="entry name" value="Znf_RING/FYVE/PHD"/>
</dbReference>
<dbReference type="Proteomes" id="UP000825935">
    <property type="component" value="Chromosome 26"/>
</dbReference>
<gene>
    <name evidence="11" type="ORF">KP509_26G008400</name>
</gene>
<keyword evidence="6" id="KW-0833">Ubl conjugation pathway</keyword>
<dbReference type="GO" id="GO:0008270">
    <property type="term" value="F:zinc ion binding"/>
    <property type="evidence" value="ECO:0007669"/>
    <property type="project" value="UniProtKB-KW"/>
</dbReference>
<feature type="compositionally biased region" description="Polar residues" evidence="9">
    <location>
        <begin position="551"/>
        <end position="579"/>
    </location>
</feature>
<dbReference type="AlphaFoldDB" id="A0A8T2RJG5"/>
<dbReference type="Pfam" id="PF13639">
    <property type="entry name" value="zf-RING_2"/>
    <property type="match status" value="1"/>
</dbReference>
<dbReference type="PANTHER" id="PTHR22937">
    <property type="entry name" value="E3 UBIQUITIN-PROTEIN LIGASE RNF165"/>
    <property type="match status" value="1"/>
</dbReference>
<reference evidence="11" key="1">
    <citation type="submission" date="2021-08" db="EMBL/GenBank/DDBJ databases">
        <title>WGS assembly of Ceratopteris richardii.</title>
        <authorList>
            <person name="Marchant D.B."/>
            <person name="Chen G."/>
            <person name="Jenkins J."/>
            <person name="Shu S."/>
            <person name="Leebens-Mack J."/>
            <person name="Grimwood J."/>
            <person name="Schmutz J."/>
            <person name="Soltis P."/>
            <person name="Soltis D."/>
            <person name="Chen Z.-H."/>
        </authorList>
    </citation>
    <scope>NUCLEOTIDE SEQUENCE</scope>
    <source>
        <strain evidence="11">Whitten #5841</strain>
        <tissue evidence="11">Leaf</tissue>
    </source>
</reference>
<dbReference type="EMBL" id="CM035431">
    <property type="protein sequence ID" value="KAH7296090.1"/>
    <property type="molecule type" value="Genomic_DNA"/>
</dbReference>
<organism evidence="11 12">
    <name type="scientific">Ceratopteris richardii</name>
    <name type="common">Triangle waterfern</name>
    <dbReference type="NCBI Taxonomy" id="49495"/>
    <lineage>
        <taxon>Eukaryota</taxon>
        <taxon>Viridiplantae</taxon>
        <taxon>Streptophyta</taxon>
        <taxon>Embryophyta</taxon>
        <taxon>Tracheophyta</taxon>
        <taxon>Polypodiopsida</taxon>
        <taxon>Polypodiidae</taxon>
        <taxon>Polypodiales</taxon>
        <taxon>Pteridineae</taxon>
        <taxon>Pteridaceae</taxon>
        <taxon>Parkerioideae</taxon>
        <taxon>Ceratopteris</taxon>
    </lineage>
</organism>
<feature type="compositionally biased region" description="Polar residues" evidence="9">
    <location>
        <begin position="410"/>
        <end position="423"/>
    </location>
</feature>
<feature type="region of interest" description="Disordered" evidence="9">
    <location>
        <begin position="447"/>
        <end position="483"/>
    </location>
</feature>
<protein>
    <recommendedName>
        <fullName evidence="2">RING-type E3 ubiquitin transferase</fullName>
        <ecNumber evidence="2">2.3.2.27</ecNumber>
    </recommendedName>
</protein>
<keyword evidence="12" id="KW-1185">Reference proteome</keyword>
<dbReference type="EMBL" id="CM035431">
    <property type="protein sequence ID" value="KAH7296089.1"/>
    <property type="molecule type" value="Genomic_DNA"/>
</dbReference>
<keyword evidence="5 8" id="KW-0863">Zinc-finger</keyword>
<sequence length="784" mass="85312">MEFNKSAEINEPPLLAIGRQSYETTSSENESQTVNNAWSHMDCNGVGPNSVNVVWQPEWSRISGDFSQQPERTHISGDFSQHTQSLQSQHRAKRQHRWGHTPEEWGLGPSMPQNDSSMVSVHVDHLGRCEAGNAVNIRCEAGSAVNIGFDSFPPAQTSSSSRPLQPIHGLMMPNSLRQATASGAASQNIGVGQGIGLNYLYGSSDWNVGQGMTSIDPGESNKGKNLDNLHSHVSGSTSYLLDSHDQSCYSDVLASQFGCEKGKSRISSSSASDQNAEVHGDSRGAFKRKLSPIDLADSSPLDSSLATRNEIPASRAAAFAPGPDPGGIFNFHISNNASSTLEDPQSSCRELLRSDSQLSVVSERIPDSARPVHEVSMNLQTYTNGMPSDMQSQSHHLFTRRSVSLQAHSLSRVSDSTSGNPASGRNVLPGRDHWPAVVERGHAQLLPMADWGPNRGPRRNDSLFSSPGTRERWNSQEPLDGGRLRRMSGRALDWAMATAAAPAALENRLASQFQTGRDVDLPESSARISQAASSLFNSSILASYSPASGSTSTRIHVNSLPPVSSGPSQHISLGSSSDETPPGSGQRAGRYPVLSSSRAQREVLYPAPVQSVLGLPFRGLHSLRVDGEYRRQFLSEILSAMHHAFRNEDFNIEELVMMDPAIIYGSAGEVHDQHRDMRLDVDNMTYEELLALEERIGNVSTGLDEERISLCLRESKYSSLDAAVAAISQESDIKCSICQEEFVEEDEMGRLDCGHGYHSSCIKQWLLQKNECPICKASAYTKSE</sequence>
<dbReference type="InterPro" id="IPR045191">
    <property type="entry name" value="MBR1/2-like"/>
</dbReference>
<accession>A0A8T2RJG5</accession>
<evidence type="ECO:0000256" key="3">
    <source>
        <dbReference type="ARBA" id="ARBA00022679"/>
    </source>
</evidence>
<keyword evidence="4" id="KW-0479">Metal-binding</keyword>
<feature type="domain" description="RING-type" evidence="10">
    <location>
        <begin position="735"/>
        <end position="776"/>
    </location>
</feature>
<feature type="region of interest" description="Disordered" evidence="9">
    <location>
        <begin position="1"/>
        <end position="30"/>
    </location>
</feature>
<dbReference type="Gene3D" id="3.30.40.10">
    <property type="entry name" value="Zinc/RING finger domain, C3HC4 (zinc finger)"/>
    <property type="match status" value="1"/>
</dbReference>
<evidence type="ECO:0000256" key="8">
    <source>
        <dbReference type="PROSITE-ProRule" id="PRU00175"/>
    </source>
</evidence>
<evidence type="ECO:0000256" key="4">
    <source>
        <dbReference type="ARBA" id="ARBA00022723"/>
    </source>
</evidence>
<dbReference type="OrthoDB" id="8062037at2759"/>
<feature type="compositionally biased region" description="Polar residues" evidence="9">
    <location>
        <begin position="21"/>
        <end position="30"/>
    </location>
</feature>
<dbReference type="GO" id="GO:0061630">
    <property type="term" value="F:ubiquitin protein ligase activity"/>
    <property type="evidence" value="ECO:0007669"/>
    <property type="project" value="UniProtKB-EC"/>
</dbReference>
<dbReference type="SUPFAM" id="SSF57850">
    <property type="entry name" value="RING/U-box"/>
    <property type="match status" value="1"/>
</dbReference>
<evidence type="ECO:0000256" key="1">
    <source>
        <dbReference type="ARBA" id="ARBA00000900"/>
    </source>
</evidence>
<evidence type="ECO:0000256" key="2">
    <source>
        <dbReference type="ARBA" id="ARBA00012483"/>
    </source>
</evidence>
<feature type="region of interest" description="Disordered" evidence="9">
    <location>
        <begin position="87"/>
        <end position="112"/>
    </location>
</feature>
<evidence type="ECO:0000313" key="11">
    <source>
        <dbReference type="EMBL" id="KAH7296090.1"/>
    </source>
</evidence>
<evidence type="ECO:0000259" key="10">
    <source>
        <dbReference type="PROSITE" id="PS50089"/>
    </source>
</evidence>
<evidence type="ECO:0000256" key="6">
    <source>
        <dbReference type="ARBA" id="ARBA00022786"/>
    </source>
</evidence>
<dbReference type="EMBL" id="CM035431">
    <property type="protein sequence ID" value="KAH7296093.1"/>
    <property type="molecule type" value="Genomic_DNA"/>
</dbReference>
<evidence type="ECO:0000256" key="7">
    <source>
        <dbReference type="ARBA" id="ARBA00022833"/>
    </source>
</evidence>
<proteinExistence type="predicted"/>
<feature type="region of interest" description="Disordered" evidence="9">
    <location>
        <begin position="264"/>
        <end position="284"/>
    </location>
</feature>
<comment type="catalytic activity">
    <reaction evidence="1">
        <text>S-ubiquitinyl-[E2 ubiquitin-conjugating enzyme]-L-cysteine + [acceptor protein]-L-lysine = [E2 ubiquitin-conjugating enzyme]-L-cysteine + N(6)-ubiquitinyl-[acceptor protein]-L-lysine.</text>
        <dbReference type="EC" id="2.3.2.27"/>
    </reaction>
</comment>
<keyword evidence="7" id="KW-0862">Zinc</keyword>
<dbReference type="EMBL" id="CM035431">
    <property type="protein sequence ID" value="KAH7296092.1"/>
    <property type="molecule type" value="Genomic_DNA"/>
</dbReference>
<keyword evidence="3" id="KW-0808">Transferase</keyword>
<evidence type="ECO:0000313" key="12">
    <source>
        <dbReference type="Proteomes" id="UP000825935"/>
    </source>
</evidence>
<dbReference type="SMART" id="SM00184">
    <property type="entry name" value="RING"/>
    <property type="match status" value="1"/>
</dbReference>
<dbReference type="PANTHER" id="PTHR22937:SF65">
    <property type="entry name" value="E3 UBIQUITIN-PROTEIN LIGASE ARK2C"/>
    <property type="match status" value="1"/>
</dbReference>
<comment type="caution">
    <text evidence="11">The sequence shown here is derived from an EMBL/GenBank/DDBJ whole genome shotgun (WGS) entry which is preliminary data.</text>
</comment>
<dbReference type="InterPro" id="IPR001841">
    <property type="entry name" value="Znf_RING"/>
</dbReference>
<evidence type="ECO:0000256" key="9">
    <source>
        <dbReference type="SAM" id="MobiDB-lite"/>
    </source>
</evidence>
<evidence type="ECO:0000256" key="5">
    <source>
        <dbReference type="ARBA" id="ARBA00022771"/>
    </source>
</evidence>
<feature type="compositionally biased region" description="Basic residues" evidence="9">
    <location>
        <begin position="90"/>
        <end position="99"/>
    </location>
</feature>
<name>A0A8T2RJG5_CERRI</name>